<organism evidence="1 2">
    <name type="scientific">Caerostris extrusa</name>
    <name type="common">Bark spider</name>
    <name type="synonym">Caerostris bankana</name>
    <dbReference type="NCBI Taxonomy" id="172846"/>
    <lineage>
        <taxon>Eukaryota</taxon>
        <taxon>Metazoa</taxon>
        <taxon>Ecdysozoa</taxon>
        <taxon>Arthropoda</taxon>
        <taxon>Chelicerata</taxon>
        <taxon>Arachnida</taxon>
        <taxon>Araneae</taxon>
        <taxon>Araneomorphae</taxon>
        <taxon>Entelegynae</taxon>
        <taxon>Araneoidea</taxon>
        <taxon>Araneidae</taxon>
        <taxon>Caerostris</taxon>
    </lineage>
</organism>
<evidence type="ECO:0000313" key="2">
    <source>
        <dbReference type="Proteomes" id="UP001054945"/>
    </source>
</evidence>
<name>A0AAV4PVH7_CAEEX</name>
<protein>
    <submittedName>
        <fullName evidence="1">Uncharacterized protein</fullName>
    </submittedName>
</protein>
<gene>
    <name evidence="1" type="ORF">CEXT_325121</name>
</gene>
<evidence type="ECO:0000313" key="1">
    <source>
        <dbReference type="EMBL" id="GIY00715.1"/>
    </source>
</evidence>
<sequence length="75" mass="8564">MTSPAWRQRRTTVTAECALLLTHKNLTEGKDHSISPTPHLFPAVRPRCSNRQVEFTFPVQLLPHLPRSDGLNWTC</sequence>
<accession>A0AAV4PVH7</accession>
<reference evidence="1 2" key="1">
    <citation type="submission" date="2021-06" db="EMBL/GenBank/DDBJ databases">
        <title>Caerostris extrusa draft genome.</title>
        <authorList>
            <person name="Kono N."/>
            <person name="Arakawa K."/>
        </authorList>
    </citation>
    <scope>NUCLEOTIDE SEQUENCE [LARGE SCALE GENOMIC DNA]</scope>
</reference>
<comment type="caution">
    <text evidence="1">The sequence shown here is derived from an EMBL/GenBank/DDBJ whole genome shotgun (WGS) entry which is preliminary data.</text>
</comment>
<dbReference type="AlphaFoldDB" id="A0AAV4PVH7"/>
<dbReference type="Proteomes" id="UP001054945">
    <property type="component" value="Unassembled WGS sequence"/>
</dbReference>
<dbReference type="EMBL" id="BPLR01005215">
    <property type="protein sequence ID" value="GIY00715.1"/>
    <property type="molecule type" value="Genomic_DNA"/>
</dbReference>
<keyword evidence="2" id="KW-1185">Reference proteome</keyword>
<proteinExistence type="predicted"/>